<sequence>MSDYARDILNHITTYYDRIVYFIGKTLGVVIPDDQAEKMLEEYLAAEGYLYAGATLMNIPWMVAYMAAAKSLLDVRLYDADSKLAHMLTDHVNEIFLNEKRYVKRRPGTDYILLTHTLLEHKRSCPDHTLTESLTWMVTLEKHFKESTVYETHIEFDYDGYQRLLNFKQWNEKKRLLEKARQLVRQ</sequence>
<protein>
    <submittedName>
        <fullName evidence="1">Uncharacterized protein</fullName>
    </submittedName>
</protein>
<gene>
    <name evidence="1" type="ORF">A8U91_03946</name>
</gene>
<dbReference type="AlphaFoldDB" id="A0A1B8NY37"/>
<name>A0A1B8NY37_HALEL</name>
<evidence type="ECO:0000313" key="1">
    <source>
        <dbReference type="EMBL" id="OBX34883.1"/>
    </source>
</evidence>
<accession>A0A1B8NY37</accession>
<comment type="caution">
    <text evidence="1">The sequence shown here is derived from an EMBL/GenBank/DDBJ whole genome shotgun (WGS) entry which is preliminary data.</text>
</comment>
<organism evidence="1 2">
    <name type="scientific">Halomonas elongata</name>
    <dbReference type="NCBI Taxonomy" id="2746"/>
    <lineage>
        <taxon>Bacteria</taxon>
        <taxon>Pseudomonadati</taxon>
        <taxon>Pseudomonadota</taxon>
        <taxon>Gammaproteobacteria</taxon>
        <taxon>Oceanospirillales</taxon>
        <taxon>Halomonadaceae</taxon>
        <taxon>Halomonas</taxon>
    </lineage>
</organism>
<proteinExistence type="predicted"/>
<evidence type="ECO:0000313" key="2">
    <source>
        <dbReference type="Proteomes" id="UP000092504"/>
    </source>
</evidence>
<dbReference type="Proteomes" id="UP000092504">
    <property type="component" value="Unassembled WGS sequence"/>
</dbReference>
<reference evidence="1 2" key="1">
    <citation type="submission" date="2016-06" db="EMBL/GenBank/DDBJ databases">
        <title>Genome sequence of halotolerant plant growth promoting strain of Halomonas elongata HEK1 isolated from salterns of Rann of Kutch, Gujarat, India.</title>
        <authorList>
            <person name="Gaba S."/>
            <person name="Singh R.N."/>
            <person name="Abrol S."/>
            <person name="Kaushik R."/>
            <person name="Saxena A.K."/>
        </authorList>
    </citation>
    <scope>NUCLEOTIDE SEQUENCE [LARGE SCALE GENOMIC DNA]</scope>
    <source>
        <strain evidence="1 2">HEK1</strain>
    </source>
</reference>
<dbReference type="EMBL" id="MAJD01000002">
    <property type="protein sequence ID" value="OBX34883.1"/>
    <property type="molecule type" value="Genomic_DNA"/>
</dbReference>